<proteinExistence type="inferred from homology"/>
<organism evidence="6 7">
    <name type="scientific">Oncorhynchus tshawytscha</name>
    <name type="common">Chinook salmon</name>
    <name type="synonym">Salmo tshawytscha</name>
    <dbReference type="NCBI Taxonomy" id="74940"/>
    <lineage>
        <taxon>Eukaryota</taxon>
        <taxon>Metazoa</taxon>
        <taxon>Chordata</taxon>
        <taxon>Craniata</taxon>
        <taxon>Vertebrata</taxon>
        <taxon>Euteleostomi</taxon>
        <taxon>Actinopterygii</taxon>
        <taxon>Neopterygii</taxon>
        <taxon>Teleostei</taxon>
        <taxon>Protacanthopterygii</taxon>
        <taxon>Salmoniformes</taxon>
        <taxon>Salmonidae</taxon>
        <taxon>Salmoninae</taxon>
        <taxon>Oncorhynchus</taxon>
    </lineage>
</organism>
<comment type="function">
    <text evidence="1">Crystallins are the dominant structural components of the vertebrate eye lens.</text>
</comment>
<evidence type="ECO:0000313" key="6">
    <source>
        <dbReference type="Ensembl" id="ENSOTSP00005110524.1"/>
    </source>
</evidence>
<comment type="similarity">
    <text evidence="2">Belongs to the beta/gamma-crystallin family.</text>
</comment>
<feature type="domain" description="Beta/gamma crystallin 'Greek key'" evidence="5">
    <location>
        <begin position="40"/>
        <end position="108"/>
    </location>
</feature>
<dbReference type="Pfam" id="PF00030">
    <property type="entry name" value="Crystall"/>
    <property type="match status" value="1"/>
</dbReference>
<dbReference type="PANTHER" id="PTHR11818">
    <property type="entry name" value="BETA/GAMMA CRYSTALLIN"/>
    <property type="match status" value="1"/>
</dbReference>
<dbReference type="GO" id="GO:0005212">
    <property type="term" value="F:structural constituent of eye lens"/>
    <property type="evidence" value="ECO:0007669"/>
    <property type="project" value="UniProtKB-KW"/>
</dbReference>
<keyword evidence="7" id="KW-1185">Reference proteome</keyword>
<dbReference type="GO" id="GO:0007601">
    <property type="term" value="P:visual perception"/>
    <property type="evidence" value="ECO:0007669"/>
    <property type="project" value="TreeGrafter"/>
</dbReference>
<dbReference type="Ensembl" id="ENSOTST00005120823.1">
    <property type="protein sequence ID" value="ENSOTSP00005110524.1"/>
    <property type="gene ID" value="ENSOTSG00005063110.1"/>
</dbReference>
<dbReference type="InterPro" id="IPR001064">
    <property type="entry name" value="Beta/gamma_crystallin"/>
</dbReference>
<keyword evidence="3" id="KW-0273">Eye lens protein</keyword>
<evidence type="ECO:0000256" key="4">
    <source>
        <dbReference type="ARBA" id="ARBA00022737"/>
    </source>
</evidence>
<dbReference type="SUPFAM" id="SSF49695">
    <property type="entry name" value="gamma-Crystallin-like"/>
    <property type="match status" value="1"/>
</dbReference>
<evidence type="ECO:0000256" key="2">
    <source>
        <dbReference type="ARBA" id="ARBA00009646"/>
    </source>
</evidence>
<keyword evidence="4" id="KW-0677">Repeat</keyword>
<evidence type="ECO:0000313" key="7">
    <source>
        <dbReference type="Proteomes" id="UP000694402"/>
    </source>
</evidence>
<dbReference type="InterPro" id="IPR011024">
    <property type="entry name" value="G_crystallin-like"/>
</dbReference>
<dbReference type="Proteomes" id="UP000694402">
    <property type="component" value="Unassembled WGS sequence"/>
</dbReference>
<dbReference type="GO" id="GO:0002088">
    <property type="term" value="P:lens development in camera-type eye"/>
    <property type="evidence" value="ECO:0007669"/>
    <property type="project" value="TreeGrafter"/>
</dbReference>
<name>A0AAZ3P3N3_ONCTS</name>
<reference evidence="6" key="3">
    <citation type="submission" date="2025-09" db="UniProtKB">
        <authorList>
            <consortium name="Ensembl"/>
        </authorList>
    </citation>
    <scope>IDENTIFICATION</scope>
</reference>
<dbReference type="InterPro" id="IPR050252">
    <property type="entry name" value="Beta/Gamma-Crystallin"/>
</dbReference>
<dbReference type="GeneTree" id="ENSGT00940000160342"/>
<reference evidence="7" key="1">
    <citation type="journal article" date="2018" name="PLoS ONE">
        <title>Chinook salmon (Oncorhynchus tshawytscha) genome and transcriptome.</title>
        <authorList>
            <person name="Christensen K.A."/>
            <person name="Leong J.S."/>
            <person name="Sakhrani D."/>
            <person name="Biagi C.A."/>
            <person name="Minkley D.R."/>
            <person name="Withler R.E."/>
            <person name="Rondeau E.B."/>
            <person name="Koop B.F."/>
            <person name="Devlin R.H."/>
        </authorList>
    </citation>
    <scope>NUCLEOTIDE SEQUENCE [LARGE SCALE GENOMIC DNA]</scope>
</reference>
<evidence type="ECO:0000259" key="5">
    <source>
        <dbReference type="SMART" id="SM00247"/>
    </source>
</evidence>
<dbReference type="PANTHER" id="PTHR11818:SF6">
    <property type="entry name" value="GAMMA-CRYSTALLIN S"/>
    <property type="match status" value="1"/>
</dbReference>
<accession>A0AAZ3P3N3</accession>
<dbReference type="SMART" id="SM00247">
    <property type="entry name" value="XTALbg"/>
    <property type="match status" value="1"/>
</dbReference>
<protein>
    <submittedName>
        <fullName evidence="6">Crystallin gamma S</fullName>
    </submittedName>
</protein>
<sequence length="120" mass="14060">KGRCVLQCKFRAFNKHKNLKSTQSLPSDFFGFLPDCLFTSIRTYRAIVECDSNCTDFHSYLSRCNSLRVESRAWVVYERPNYMGYRGGYPEYLRWMGLNDHLGSCKMIHFVNQPLPQSQS</sequence>
<gene>
    <name evidence="6" type="primary">CRYGS</name>
</gene>
<reference evidence="6" key="2">
    <citation type="submission" date="2025-08" db="UniProtKB">
        <authorList>
            <consortium name="Ensembl"/>
        </authorList>
    </citation>
    <scope>IDENTIFICATION</scope>
</reference>
<evidence type="ECO:0000256" key="3">
    <source>
        <dbReference type="ARBA" id="ARBA00022613"/>
    </source>
</evidence>
<dbReference type="Gene3D" id="2.60.20.10">
    <property type="entry name" value="Crystallins"/>
    <property type="match status" value="1"/>
</dbReference>
<evidence type="ECO:0000256" key="1">
    <source>
        <dbReference type="ARBA" id="ARBA00003689"/>
    </source>
</evidence>
<dbReference type="AlphaFoldDB" id="A0AAZ3P3N3"/>